<protein>
    <recommendedName>
        <fullName evidence="3">SHSP domain-containing protein</fullName>
    </recommendedName>
</protein>
<organism evidence="4 5">
    <name type="scientific">Skeletonema marinoi</name>
    <dbReference type="NCBI Taxonomy" id="267567"/>
    <lineage>
        <taxon>Eukaryota</taxon>
        <taxon>Sar</taxon>
        <taxon>Stramenopiles</taxon>
        <taxon>Ochrophyta</taxon>
        <taxon>Bacillariophyta</taxon>
        <taxon>Coscinodiscophyceae</taxon>
        <taxon>Thalassiosirophycidae</taxon>
        <taxon>Thalassiosirales</taxon>
        <taxon>Skeletonemataceae</taxon>
        <taxon>Skeletonema</taxon>
        <taxon>Skeletonema marinoi-dohrnii complex</taxon>
    </lineage>
</organism>
<evidence type="ECO:0000313" key="4">
    <source>
        <dbReference type="EMBL" id="KAK1746991.1"/>
    </source>
</evidence>
<sequence>HSSIELLINFHKQQSAHISTFNYNKRSNYTTMSLSLWNTNSPFGGFDDDFFSGSPVFGIPALTAFKNDNLLHSSPRYEVSENSKQFRLAVDVPGVKANDIKVDLERDGRVLHMTGHRRLKRRTRSKSAS</sequence>
<accession>A0AAD8YI61</accession>
<gene>
    <name evidence="4" type="ORF">QTG54_002335</name>
</gene>
<proteinExistence type="inferred from homology"/>
<dbReference type="AlphaFoldDB" id="A0AAD8YI61"/>
<evidence type="ECO:0000256" key="2">
    <source>
        <dbReference type="RuleBase" id="RU003616"/>
    </source>
</evidence>
<dbReference type="SUPFAM" id="SSF49764">
    <property type="entry name" value="HSP20-like chaperones"/>
    <property type="match status" value="1"/>
</dbReference>
<dbReference type="PROSITE" id="PS01031">
    <property type="entry name" value="SHSP"/>
    <property type="match status" value="1"/>
</dbReference>
<dbReference type="Proteomes" id="UP001224775">
    <property type="component" value="Unassembled WGS sequence"/>
</dbReference>
<dbReference type="InterPro" id="IPR008978">
    <property type="entry name" value="HSP20-like_chaperone"/>
</dbReference>
<evidence type="ECO:0000259" key="3">
    <source>
        <dbReference type="PROSITE" id="PS01031"/>
    </source>
</evidence>
<evidence type="ECO:0000256" key="1">
    <source>
        <dbReference type="PROSITE-ProRule" id="PRU00285"/>
    </source>
</evidence>
<dbReference type="InterPro" id="IPR002068">
    <property type="entry name" value="A-crystallin/Hsp20_dom"/>
</dbReference>
<dbReference type="Pfam" id="PF00011">
    <property type="entry name" value="HSP20"/>
    <property type="match status" value="1"/>
</dbReference>
<reference evidence="4" key="1">
    <citation type="submission" date="2023-06" db="EMBL/GenBank/DDBJ databases">
        <title>Survivors Of The Sea: Transcriptome response of Skeletonema marinoi to long-term dormancy.</title>
        <authorList>
            <person name="Pinder M.I.M."/>
            <person name="Kourtchenko O."/>
            <person name="Robertson E.K."/>
            <person name="Larsson T."/>
            <person name="Maumus F."/>
            <person name="Osuna-Cruz C.M."/>
            <person name="Vancaester E."/>
            <person name="Stenow R."/>
            <person name="Vandepoele K."/>
            <person name="Ploug H."/>
            <person name="Bruchert V."/>
            <person name="Godhe A."/>
            <person name="Topel M."/>
        </authorList>
    </citation>
    <scope>NUCLEOTIDE SEQUENCE</scope>
    <source>
        <strain evidence="4">R05AC</strain>
    </source>
</reference>
<dbReference type="CDD" id="cd06464">
    <property type="entry name" value="ACD_sHsps-like"/>
    <property type="match status" value="1"/>
</dbReference>
<dbReference type="Gene3D" id="2.60.40.790">
    <property type="match status" value="1"/>
</dbReference>
<evidence type="ECO:0000313" key="5">
    <source>
        <dbReference type="Proteomes" id="UP001224775"/>
    </source>
</evidence>
<dbReference type="EMBL" id="JATAAI010000003">
    <property type="protein sequence ID" value="KAK1746991.1"/>
    <property type="molecule type" value="Genomic_DNA"/>
</dbReference>
<comment type="similarity">
    <text evidence="1 2">Belongs to the small heat shock protein (HSP20) family.</text>
</comment>
<name>A0AAD8YI61_9STRA</name>
<feature type="non-terminal residue" evidence="4">
    <location>
        <position position="1"/>
    </location>
</feature>
<feature type="domain" description="SHSP" evidence="3">
    <location>
        <begin position="68"/>
        <end position="129"/>
    </location>
</feature>
<comment type="caution">
    <text evidence="4">The sequence shown here is derived from an EMBL/GenBank/DDBJ whole genome shotgun (WGS) entry which is preliminary data.</text>
</comment>
<keyword evidence="5" id="KW-1185">Reference proteome</keyword>